<evidence type="ECO:0000256" key="1">
    <source>
        <dbReference type="SAM" id="MobiDB-lite"/>
    </source>
</evidence>
<dbReference type="RefSeq" id="XP_026676338.1">
    <property type="nucleotide sequence ID" value="XM_026820537.1"/>
</dbReference>
<keyword evidence="3" id="KW-1185">Reference proteome</keyword>
<protein>
    <submittedName>
        <fullName evidence="4 5">Uncharacterized protein LOC103505177 isoform X1</fullName>
    </submittedName>
</protein>
<keyword evidence="2" id="KW-0472">Membrane</keyword>
<dbReference type="GeneID" id="103505177"/>
<sequence>MKSEKLVFDVLKMVLTSAVYLALAVSGWIFLRLVYTCFVFPKVMRNLERGLSKKIDQMKKNQERRPSTDEMAVVEEETAEDNVSDAMTENEVDLRDKKNE</sequence>
<feature type="compositionally biased region" description="Basic and acidic residues" evidence="1">
    <location>
        <begin position="57"/>
        <end position="68"/>
    </location>
</feature>
<dbReference type="RefSeq" id="XP_008467713.1">
    <property type="nucleotide sequence ID" value="XM_008469491.2"/>
</dbReference>
<dbReference type="PaxDb" id="121845-A0A1S3CTX5"/>
<keyword evidence="2" id="KW-1133">Transmembrane helix</keyword>
<evidence type="ECO:0000313" key="3">
    <source>
        <dbReference type="Proteomes" id="UP000079169"/>
    </source>
</evidence>
<evidence type="ECO:0000313" key="4">
    <source>
        <dbReference type="RefSeq" id="XP_008467713.1"/>
    </source>
</evidence>
<evidence type="ECO:0000256" key="2">
    <source>
        <dbReference type="SAM" id="Phobius"/>
    </source>
</evidence>
<proteinExistence type="predicted"/>
<organism evidence="3 4">
    <name type="scientific">Diaphorina citri</name>
    <name type="common">Asian citrus psyllid</name>
    <dbReference type="NCBI Taxonomy" id="121845"/>
    <lineage>
        <taxon>Eukaryota</taxon>
        <taxon>Metazoa</taxon>
        <taxon>Ecdysozoa</taxon>
        <taxon>Arthropoda</taxon>
        <taxon>Hexapoda</taxon>
        <taxon>Insecta</taxon>
        <taxon>Pterygota</taxon>
        <taxon>Neoptera</taxon>
        <taxon>Paraneoptera</taxon>
        <taxon>Hemiptera</taxon>
        <taxon>Sternorrhyncha</taxon>
        <taxon>Psylloidea</taxon>
        <taxon>Psyllidae</taxon>
        <taxon>Diaphorininae</taxon>
        <taxon>Diaphorina</taxon>
    </lineage>
</organism>
<reference evidence="4 5" key="1">
    <citation type="submission" date="2025-04" db="UniProtKB">
        <authorList>
            <consortium name="RefSeq"/>
        </authorList>
    </citation>
    <scope>IDENTIFICATION</scope>
</reference>
<evidence type="ECO:0000313" key="5">
    <source>
        <dbReference type="RefSeq" id="XP_026676338.1"/>
    </source>
</evidence>
<feature type="region of interest" description="Disordered" evidence="1">
    <location>
        <begin position="57"/>
        <end position="100"/>
    </location>
</feature>
<dbReference type="OrthoDB" id="6619981at2759"/>
<gene>
    <name evidence="4 5" type="primary">LOC103505177</name>
</gene>
<feature type="compositionally biased region" description="Acidic residues" evidence="1">
    <location>
        <begin position="72"/>
        <end position="91"/>
    </location>
</feature>
<dbReference type="AlphaFoldDB" id="A0A1S3CTX5"/>
<dbReference type="Proteomes" id="UP000079169">
    <property type="component" value="Unplaced"/>
</dbReference>
<accession>A0A1S3CTX5</accession>
<name>A0A1S3CTX5_DIACI</name>
<keyword evidence="2" id="KW-0812">Transmembrane</keyword>
<dbReference type="KEGG" id="dci:103505177"/>
<feature type="transmembrane region" description="Helical" evidence="2">
    <location>
        <begin position="20"/>
        <end position="40"/>
    </location>
</feature>